<protein>
    <recommendedName>
        <fullName evidence="1">Clr5 domain-containing protein</fullName>
    </recommendedName>
</protein>
<name>A0A2J6RLZ6_HYAVF</name>
<dbReference type="PANTHER" id="PTHR38788">
    <property type="entry name" value="CLR5 DOMAIN-CONTAINING PROTEIN"/>
    <property type="match status" value="1"/>
</dbReference>
<dbReference type="Proteomes" id="UP000235786">
    <property type="component" value="Unassembled WGS sequence"/>
</dbReference>
<keyword evidence="3" id="KW-1185">Reference proteome</keyword>
<dbReference type="PANTHER" id="PTHR38788:SF3">
    <property type="entry name" value="CLR5 DOMAIN-CONTAINING PROTEIN"/>
    <property type="match status" value="1"/>
</dbReference>
<evidence type="ECO:0000313" key="3">
    <source>
        <dbReference type="Proteomes" id="UP000235786"/>
    </source>
</evidence>
<dbReference type="InterPro" id="IPR025676">
    <property type="entry name" value="Clr5_dom"/>
</dbReference>
<reference evidence="2 3" key="1">
    <citation type="submission" date="2016-04" db="EMBL/GenBank/DDBJ databases">
        <title>A degradative enzymes factory behind the ericoid mycorrhizal symbiosis.</title>
        <authorList>
            <consortium name="DOE Joint Genome Institute"/>
            <person name="Martino E."/>
            <person name="Morin E."/>
            <person name="Grelet G."/>
            <person name="Kuo A."/>
            <person name="Kohler A."/>
            <person name="Daghino S."/>
            <person name="Barry K."/>
            <person name="Choi C."/>
            <person name="Cichocki N."/>
            <person name="Clum A."/>
            <person name="Copeland A."/>
            <person name="Hainaut M."/>
            <person name="Haridas S."/>
            <person name="Labutti K."/>
            <person name="Lindquist E."/>
            <person name="Lipzen A."/>
            <person name="Khouja H.-R."/>
            <person name="Murat C."/>
            <person name="Ohm R."/>
            <person name="Olson A."/>
            <person name="Spatafora J."/>
            <person name="Veneault-Fourrey C."/>
            <person name="Henrissat B."/>
            <person name="Grigoriev I."/>
            <person name="Martin F."/>
            <person name="Perotto S."/>
        </authorList>
    </citation>
    <scope>NUCLEOTIDE SEQUENCE [LARGE SCALE GENOMIC DNA]</scope>
    <source>
        <strain evidence="2 3">F</strain>
    </source>
</reference>
<dbReference type="AlphaFoldDB" id="A0A2J6RLZ6"/>
<dbReference type="OrthoDB" id="5308957at2759"/>
<sequence>MESTLVPGTQAVAAPSSLKCPSLSEWERVRPLIKQLYVDEDRTLKEVMDTLVRDHGHKATIKQYKVQINKWKLDKTYKEAEARAVLRKKIQRDALGKDSVFRVRGKPVTIENVRRYFKRRGIENPEI</sequence>
<dbReference type="EMBL" id="KZ613946">
    <property type="protein sequence ID" value="PMD39544.1"/>
    <property type="molecule type" value="Genomic_DNA"/>
</dbReference>
<feature type="non-terminal residue" evidence="2">
    <location>
        <position position="127"/>
    </location>
</feature>
<dbReference type="Pfam" id="PF14420">
    <property type="entry name" value="Clr5"/>
    <property type="match status" value="1"/>
</dbReference>
<accession>A0A2J6RLZ6</accession>
<evidence type="ECO:0000313" key="2">
    <source>
        <dbReference type="EMBL" id="PMD39544.1"/>
    </source>
</evidence>
<proteinExistence type="predicted"/>
<organism evidence="2 3">
    <name type="scientific">Hyaloscypha variabilis (strain UAMH 11265 / GT02V1 / F)</name>
    <name type="common">Meliniomyces variabilis</name>
    <dbReference type="NCBI Taxonomy" id="1149755"/>
    <lineage>
        <taxon>Eukaryota</taxon>
        <taxon>Fungi</taxon>
        <taxon>Dikarya</taxon>
        <taxon>Ascomycota</taxon>
        <taxon>Pezizomycotina</taxon>
        <taxon>Leotiomycetes</taxon>
        <taxon>Helotiales</taxon>
        <taxon>Hyaloscyphaceae</taxon>
        <taxon>Hyaloscypha</taxon>
        <taxon>Hyaloscypha variabilis</taxon>
    </lineage>
</organism>
<feature type="domain" description="Clr5" evidence="1">
    <location>
        <begin position="24"/>
        <end position="75"/>
    </location>
</feature>
<gene>
    <name evidence="2" type="ORF">L207DRAFT_428284</name>
</gene>
<evidence type="ECO:0000259" key="1">
    <source>
        <dbReference type="Pfam" id="PF14420"/>
    </source>
</evidence>